<dbReference type="RefSeq" id="WP_072901516.1">
    <property type="nucleotide sequence ID" value="NZ_FRAD01000003.1"/>
</dbReference>
<organism evidence="12 13">
    <name type="scientific">Hathewaya proteolytica DSM 3090</name>
    <dbReference type="NCBI Taxonomy" id="1121331"/>
    <lineage>
        <taxon>Bacteria</taxon>
        <taxon>Bacillati</taxon>
        <taxon>Bacillota</taxon>
        <taxon>Clostridia</taxon>
        <taxon>Eubacteriales</taxon>
        <taxon>Clostridiaceae</taxon>
        <taxon>Hathewaya</taxon>
    </lineage>
</organism>
<dbReference type="Proteomes" id="UP000183952">
    <property type="component" value="Unassembled WGS sequence"/>
</dbReference>
<dbReference type="GO" id="GO:0007059">
    <property type="term" value="P:chromosome segregation"/>
    <property type="evidence" value="ECO:0007669"/>
    <property type="project" value="UniProtKB-KW"/>
</dbReference>
<dbReference type="EMBL" id="FRAD01000003">
    <property type="protein sequence ID" value="SHJ40988.1"/>
    <property type="molecule type" value="Genomic_DNA"/>
</dbReference>
<keyword evidence="8" id="KW-0131">Cell cycle</keyword>
<dbReference type="InterPro" id="IPR002104">
    <property type="entry name" value="Integrase_catalytic"/>
</dbReference>
<keyword evidence="3" id="KW-0132">Cell division</keyword>
<dbReference type="PANTHER" id="PTHR30349:SF77">
    <property type="entry name" value="TYROSINE RECOMBINASE XERC"/>
    <property type="match status" value="1"/>
</dbReference>
<evidence type="ECO:0000256" key="5">
    <source>
        <dbReference type="ARBA" id="ARBA00022908"/>
    </source>
</evidence>
<dbReference type="Gene3D" id="1.10.443.10">
    <property type="entry name" value="Intergrase catalytic core"/>
    <property type="match status" value="1"/>
</dbReference>
<dbReference type="InterPro" id="IPR013762">
    <property type="entry name" value="Integrase-like_cat_sf"/>
</dbReference>
<keyword evidence="13" id="KW-1185">Reference proteome</keyword>
<dbReference type="Gene3D" id="1.10.150.130">
    <property type="match status" value="1"/>
</dbReference>
<evidence type="ECO:0000256" key="6">
    <source>
        <dbReference type="ARBA" id="ARBA00023125"/>
    </source>
</evidence>
<evidence type="ECO:0000256" key="7">
    <source>
        <dbReference type="ARBA" id="ARBA00023172"/>
    </source>
</evidence>
<keyword evidence="6 9" id="KW-0238">DNA-binding</keyword>
<dbReference type="GO" id="GO:0005737">
    <property type="term" value="C:cytoplasm"/>
    <property type="evidence" value="ECO:0007669"/>
    <property type="project" value="UniProtKB-SubCell"/>
</dbReference>
<accession>A0A1M6J2R6</accession>
<dbReference type="GO" id="GO:0015074">
    <property type="term" value="P:DNA integration"/>
    <property type="evidence" value="ECO:0007669"/>
    <property type="project" value="UniProtKB-KW"/>
</dbReference>
<dbReference type="STRING" id="1121331.SAMN02745248_00021"/>
<dbReference type="PROSITE" id="PS51898">
    <property type="entry name" value="TYR_RECOMBINASE"/>
    <property type="match status" value="1"/>
</dbReference>
<dbReference type="InterPro" id="IPR010998">
    <property type="entry name" value="Integrase_recombinase_N"/>
</dbReference>
<sequence length="332" mass="38297">MDFKENFPKTISDFLNYCLAVKGLSPNTVKGYASDLKLFSLYLLSINENSENENKDKNEEKNQSKLDQFKDEYLTNATIEILVDFLSYTQIELDNSAYARARKISCLKAFFTYLCDIKKIITVNPTHHLPIPKVPKRNPVYLTLEESKRLLDTVEKMGGKNKERDYCIVSIFLNCGLRLSELCSIDRNKIVDDTLRVIGKGNKERVVYLNKAVMQALNKYLPLREAQDSTLPQELKNVLFISSKKMRISERTVERMVKKYAKLAGLDYDKLTPHKLRHTAATLMYKYGNVDVRSIQDILGHESISTTEIYTHIDEENLREAVYANPLNEDIE</sequence>
<keyword evidence="4" id="KW-0159">Chromosome partition</keyword>
<dbReference type="PROSITE" id="PS51900">
    <property type="entry name" value="CB"/>
    <property type="match status" value="1"/>
</dbReference>
<dbReference type="InterPro" id="IPR050090">
    <property type="entry name" value="Tyrosine_recombinase_XerCD"/>
</dbReference>
<evidence type="ECO:0000256" key="9">
    <source>
        <dbReference type="PROSITE-ProRule" id="PRU01248"/>
    </source>
</evidence>
<evidence type="ECO:0000313" key="13">
    <source>
        <dbReference type="Proteomes" id="UP000183952"/>
    </source>
</evidence>
<dbReference type="GO" id="GO:0051301">
    <property type="term" value="P:cell division"/>
    <property type="evidence" value="ECO:0007669"/>
    <property type="project" value="UniProtKB-KW"/>
</dbReference>
<protein>
    <submittedName>
        <fullName evidence="12">Site-specific recombinase XerD</fullName>
    </submittedName>
</protein>
<evidence type="ECO:0000259" key="11">
    <source>
        <dbReference type="PROSITE" id="PS51900"/>
    </source>
</evidence>
<dbReference type="Pfam" id="PF00589">
    <property type="entry name" value="Phage_integrase"/>
    <property type="match status" value="1"/>
</dbReference>
<dbReference type="InterPro" id="IPR011010">
    <property type="entry name" value="DNA_brk_join_enz"/>
</dbReference>
<dbReference type="SUPFAM" id="SSF56349">
    <property type="entry name" value="DNA breaking-rejoining enzymes"/>
    <property type="match status" value="1"/>
</dbReference>
<dbReference type="PANTHER" id="PTHR30349">
    <property type="entry name" value="PHAGE INTEGRASE-RELATED"/>
    <property type="match status" value="1"/>
</dbReference>
<comment type="subcellular location">
    <subcellularLocation>
        <location evidence="1">Cytoplasm</location>
    </subcellularLocation>
</comment>
<proteinExistence type="predicted"/>
<feature type="domain" description="Tyr recombinase" evidence="10">
    <location>
        <begin position="137"/>
        <end position="323"/>
    </location>
</feature>
<evidence type="ECO:0000256" key="3">
    <source>
        <dbReference type="ARBA" id="ARBA00022618"/>
    </source>
</evidence>
<keyword evidence="7" id="KW-0233">DNA recombination</keyword>
<gene>
    <name evidence="12" type="ORF">SAMN02745248_00021</name>
</gene>
<dbReference type="OrthoDB" id="283809at2"/>
<dbReference type="GO" id="GO:0003677">
    <property type="term" value="F:DNA binding"/>
    <property type="evidence" value="ECO:0007669"/>
    <property type="project" value="UniProtKB-UniRule"/>
</dbReference>
<evidence type="ECO:0000256" key="1">
    <source>
        <dbReference type="ARBA" id="ARBA00004496"/>
    </source>
</evidence>
<keyword evidence="2" id="KW-0963">Cytoplasm</keyword>
<dbReference type="InterPro" id="IPR044068">
    <property type="entry name" value="CB"/>
</dbReference>
<dbReference type="AlphaFoldDB" id="A0A1M6J2R6"/>
<feature type="domain" description="Core-binding (CB)" evidence="11">
    <location>
        <begin position="5"/>
        <end position="115"/>
    </location>
</feature>
<reference evidence="12 13" key="1">
    <citation type="submission" date="2016-11" db="EMBL/GenBank/DDBJ databases">
        <authorList>
            <person name="Jaros S."/>
            <person name="Januszkiewicz K."/>
            <person name="Wedrychowicz H."/>
        </authorList>
    </citation>
    <scope>NUCLEOTIDE SEQUENCE [LARGE SCALE GENOMIC DNA]</scope>
    <source>
        <strain evidence="12 13">DSM 3090</strain>
    </source>
</reference>
<keyword evidence="5" id="KW-0229">DNA integration</keyword>
<evidence type="ECO:0000313" key="12">
    <source>
        <dbReference type="EMBL" id="SHJ40988.1"/>
    </source>
</evidence>
<evidence type="ECO:0000256" key="2">
    <source>
        <dbReference type="ARBA" id="ARBA00022490"/>
    </source>
</evidence>
<evidence type="ECO:0000256" key="4">
    <source>
        <dbReference type="ARBA" id="ARBA00022829"/>
    </source>
</evidence>
<name>A0A1M6J2R6_9CLOT</name>
<evidence type="ECO:0000259" key="10">
    <source>
        <dbReference type="PROSITE" id="PS51898"/>
    </source>
</evidence>
<evidence type="ECO:0000256" key="8">
    <source>
        <dbReference type="ARBA" id="ARBA00023306"/>
    </source>
</evidence>
<dbReference type="GO" id="GO:0006310">
    <property type="term" value="P:DNA recombination"/>
    <property type="evidence" value="ECO:0007669"/>
    <property type="project" value="UniProtKB-KW"/>
</dbReference>